<dbReference type="EMBL" id="JAODUO010000311">
    <property type="protein sequence ID" value="KAK2183449.1"/>
    <property type="molecule type" value="Genomic_DNA"/>
</dbReference>
<reference evidence="1" key="1">
    <citation type="journal article" date="2023" name="Mol. Biol. Evol.">
        <title>Third-Generation Sequencing Reveals the Adaptive Role of the Epigenome in Three Deep-Sea Polychaetes.</title>
        <authorList>
            <person name="Perez M."/>
            <person name="Aroh O."/>
            <person name="Sun Y."/>
            <person name="Lan Y."/>
            <person name="Juniper S.K."/>
            <person name="Young C.R."/>
            <person name="Angers B."/>
            <person name="Qian P.Y."/>
        </authorList>
    </citation>
    <scope>NUCLEOTIDE SEQUENCE</scope>
    <source>
        <strain evidence="1">R07B-5</strain>
    </source>
</reference>
<dbReference type="AlphaFoldDB" id="A0AAD9L5K9"/>
<evidence type="ECO:0000313" key="1">
    <source>
        <dbReference type="EMBL" id="KAK2183449.1"/>
    </source>
</evidence>
<dbReference type="SUPFAM" id="SSF63825">
    <property type="entry name" value="YWTD domain"/>
    <property type="match status" value="1"/>
</dbReference>
<name>A0AAD9L5K9_RIDPI</name>
<organism evidence="1 2">
    <name type="scientific">Ridgeia piscesae</name>
    <name type="common">Tubeworm</name>
    <dbReference type="NCBI Taxonomy" id="27915"/>
    <lineage>
        <taxon>Eukaryota</taxon>
        <taxon>Metazoa</taxon>
        <taxon>Spiralia</taxon>
        <taxon>Lophotrochozoa</taxon>
        <taxon>Annelida</taxon>
        <taxon>Polychaeta</taxon>
        <taxon>Sedentaria</taxon>
        <taxon>Canalipalpata</taxon>
        <taxon>Sabellida</taxon>
        <taxon>Siboglinidae</taxon>
        <taxon>Ridgeia</taxon>
    </lineage>
</organism>
<proteinExistence type="predicted"/>
<accession>A0AAD9L5K9</accession>
<gene>
    <name evidence="1" type="ORF">NP493_312g06009</name>
</gene>
<evidence type="ECO:0000313" key="2">
    <source>
        <dbReference type="Proteomes" id="UP001209878"/>
    </source>
</evidence>
<keyword evidence="2" id="KW-1185">Reference proteome</keyword>
<dbReference type="InterPro" id="IPR011042">
    <property type="entry name" value="6-blade_b-propeller_TolB-like"/>
</dbReference>
<comment type="caution">
    <text evidence="1">The sequence shown here is derived from an EMBL/GenBank/DDBJ whole genome shotgun (WGS) entry which is preliminary data.</text>
</comment>
<sequence>MNKIQLKYPGIIQSVAYDPRESKAYFTDGETIRRIYLNGTNEEIVGQWDTMSHSPVIKLDYVSRLLYHMEYAGVTMITLMTMDGSHQFPIVTSSEFMTDLALDPARG</sequence>
<protein>
    <submittedName>
        <fullName evidence="1">Uncharacterized protein</fullName>
    </submittedName>
</protein>
<dbReference type="Gene3D" id="2.120.10.30">
    <property type="entry name" value="TolB, C-terminal domain"/>
    <property type="match status" value="1"/>
</dbReference>
<dbReference type="Proteomes" id="UP001209878">
    <property type="component" value="Unassembled WGS sequence"/>
</dbReference>